<evidence type="ECO:0000313" key="2">
    <source>
        <dbReference type="EMBL" id="QNV39690.1"/>
    </source>
</evidence>
<dbReference type="PROSITE" id="PS51186">
    <property type="entry name" value="GNAT"/>
    <property type="match status" value="1"/>
</dbReference>
<dbReference type="Proteomes" id="UP000516421">
    <property type="component" value="Chromosome"/>
</dbReference>
<gene>
    <name evidence="2" type="ORF">IDM48_10075</name>
</gene>
<dbReference type="PANTHER" id="PTHR43441">
    <property type="entry name" value="RIBOSOMAL-PROTEIN-SERINE ACETYLTRANSFERASE"/>
    <property type="match status" value="1"/>
</dbReference>
<dbReference type="PANTHER" id="PTHR43441:SF10">
    <property type="entry name" value="ACETYLTRANSFERASE"/>
    <property type="match status" value="1"/>
</dbReference>
<organism evidence="2 3">
    <name type="scientific">Rothia amarae</name>
    <dbReference type="NCBI Taxonomy" id="169480"/>
    <lineage>
        <taxon>Bacteria</taxon>
        <taxon>Bacillati</taxon>
        <taxon>Actinomycetota</taxon>
        <taxon>Actinomycetes</taxon>
        <taxon>Micrococcales</taxon>
        <taxon>Micrococcaceae</taxon>
        <taxon>Rothia</taxon>
    </lineage>
</organism>
<dbReference type="InterPro" id="IPR016181">
    <property type="entry name" value="Acyl_CoA_acyltransferase"/>
</dbReference>
<keyword evidence="3" id="KW-1185">Reference proteome</keyword>
<dbReference type="Gene3D" id="3.40.630.30">
    <property type="match status" value="1"/>
</dbReference>
<dbReference type="AlphaFoldDB" id="A0A7H2BJ44"/>
<dbReference type="InterPro" id="IPR000182">
    <property type="entry name" value="GNAT_dom"/>
</dbReference>
<dbReference type="RefSeq" id="WP_190617252.1">
    <property type="nucleotide sequence ID" value="NZ_CP061538.1"/>
</dbReference>
<dbReference type="InterPro" id="IPR051908">
    <property type="entry name" value="Ribosomal_N-acetyltransferase"/>
</dbReference>
<protein>
    <submittedName>
        <fullName evidence="2">GNAT family N-acetyltransferase</fullName>
    </submittedName>
</protein>
<name>A0A7H2BJ44_9MICC</name>
<dbReference type="EMBL" id="CP061538">
    <property type="protein sequence ID" value="QNV39690.1"/>
    <property type="molecule type" value="Genomic_DNA"/>
</dbReference>
<keyword evidence="2" id="KW-0808">Transferase</keyword>
<evidence type="ECO:0000259" key="1">
    <source>
        <dbReference type="PROSITE" id="PS51186"/>
    </source>
</evidence>
<dbReference type="GO" id="GO:0005737">
    <property type="term" value="C:cytoplasm"/>
    <property type="evidence" value="ECO:0007669"/>
    <property type="project" value="TreeGrafter"/>
</dbReference>
<dbReference type="GO" id="GO:1990189">
    <property type="term" value="F:protein N-terminal-serine acetyltransferase activity"/>
    <property type="evidence" value="ECO:0007669"/>
    <property type="project" value="TreeGrafter"/>
</dbReference>
<evidence type="ECO:0000313" key="3">
    <source>
        <dbReference type="Proteomes" id="UP000516421"/>
    </source>
</evidence>
<feature type="domain" description="N-acetyltransferase" evidence="1">
    <location>
        <begin position="19"/>
        <end position="179"/>
    </location>
</feature>
<sequence length="179" mass="19937">MAEELFWPLPVAELTDGVVTLRPFRAEDVDDIFASSTDSRMRQFTQVPLEYTRDMAESYAQKPEDLTRWAITGEEFDGRYCGSIELRLIDEDIPAVSVGYNTSPWARGKGLQTRALKLAMQYAFDQGVHRVEVKAAVANPASRHVAESAGCTFEGVARAGENLRGELRDMAVYARLATD</sequence>
<proteinExistence type="predicted"/>
<dbReference type="SUPFAM" id="SSF55729">
    <property type="entry name" value="Acyl-CoA N-acyltransferases (Nat)"/>
    <property type="match status" value="1"/>
</dbReference>
<dbReference type="GO" id="GO:0008999">
    <property type="term" value="F:protein-N-terminal-alanine acetyltransferase activity"/>
    <property type="evidence" value="ECO:0007669"/>
    <property type="project" value="TreeGrafter"/>
</dbReference>
<dbReference type="Pfam" id="PF13302">
    <property type="entry name" value="Acetyltransf_3"/>
    <property type="match status" value="1"/>
</dbReference>
<dbReference type="KEGG" id="rama:IDM48_10075"/>
<reference evidence="2 3" key="1">
    <citation type="submission" date="2020-09" db="EMBL/GenBank/DDBJ databases">
        <title>Investigation of environmental microbe.</title>
        <authorList>
            <person name="Ou Y."/>
            <person name="Kang Q."/>
        </authorList>
    </citation>
    <scope>NUCLEOTIDE SEQUENCE [LARGE SCALE GENOMIC DNA]</scope>
    <source>
        <strain evidence="2 3">KJZ-9</strain>
    </source>
</reference>
<dbReference type="CDD" id="cd04301">
    <property type="entry name" value="NAT_SF"/>
    <property type="match status" value="1"/>
</dbReference>
<accession>A0A7H2BJ44</accession>